<evidence type="ECO:0000256" key="2">
    <source>
        <dbReference type="ARBA" id="ARBA00022692"/>
    </source>
</evidence>
<reference evidence="7 8" key="1">
    <citation type="journal article" date="2019" name="Int. J. Syst. Evol. Microbiol.">
        <title>The Global Catalogue of Microorganisms (GCM) 10K type strain sequencing project: providing services to taxonomists for standard genome sequencing and annotation.</title>
        <authorList>
            <consortium name="The Broad Institute Genomics Platform"/>
            <consortium name="The Broad Institute Genome Sequencing Center for Infectious Disease"/>
            <person name="Wu L."/>
            <person name="Ma J."/>
        </authorList>
    </citation>
    <scope>NUCLEOTIDE SEQUENCE [LARGE SCALE GENOMIC DNA]</scope>
    <source>
        <strain evidence="7 8">XZYJ18</strain>
    </source>
</reference>
<dbReference type="InterPro" id="IPR037185">
    <property type="entry name" value="EmrE-like"/>
</dbReference>
<gene>
    <name evidence="7" type="ORF">ACFO9K_03795</name>
</gene>
<evidence type="ECO:0000256" key="1">
    <source>
        <dbReference type="ARBA" id="ARBA00004141"/>
    </source>
</evidence>
<feature type="domain" description="EamA" evidence="6">
    <location>
        <begin position="153"/>
        <end position="288"/>
    </location>
</feature>
<dbReference type="InterPro" id="IPR000620">
    <property type="entry name" value="EamA_dom"/>
</dbReference>
<dbReference type="EMBL" id="JBHSHT010000001">
    <property type="protein sequence ID" value="MFC4823379.1"/>
    <property type="molecule type" value="Genomic_DNA"/>
</dbReference>
<keyword evidence="3 5" id="KW-1133">Transmembrane helix</keyword>
<comment type="caution">
    <text evidence="7">The sequence shown here is derived from an EMBL/GenBank/DDBJ whole genome shotgun (WGS) entry which is preliminary data.</text>
</comment>
<feature type="transmembrane region" description="Helical" evidence="5">
    <location>
        <begin position="93"/>
        <end position="112"/>
    </location>
</feature>
<dbReference type="SUPFAM" id="SSF103481">
    <property type="entry name" value="Multidrug resistance efflux transporter EmrE"/>
    <property type="match status" value="2"/>
</dbReference>
<evidence type="ECO:0000256" key="5">
    <source>
        <dbReference type="SAM" id="Phobius"/>
    </source>
</evidence>
<name>A0ABD5PYN2_9EURY</name>
<evidence type="ECO:0000256" key="3">
    <source>
        <dbReference type="ARBA" id="ARBA00022989"/>
    </source>
</evidence>
<keyword evidence="2 5" id="KW-0812">Transmembrane</keyword>
<feature type="transmembrane region" description="Helical" evidence="5">
    <location>
        <begin position="147"/>
        <end position="171"/>
    </location>
</feature>
<feature type="transmembrane region" description="Helical" evidence="5">
    <location>
        <begin position="67"/>
        <end position="87"/>
    </location>
</feature>
<comment type="subcellular location">
    <subcellularLocation>
        <location evidence="1">Membrane</location>
        <topology evidence="1">Multi-pass membrane protein</topology>
    </subcellularLocation>
</comment>
<dbReference type="GO" id="GO:0016020">
    <property type="term" value="C:membrane"/>
    <property type="evidence" value="ECO:0007669"/>
    <property type="project" value="UniProtKB-SubCell"/>
</dbReference>
<dbReference type="AlphaFoldDB" id="A0ABD5PYN2"/>
<feature type="transmembrane region" description="Helical" evidence="5">
    <location>
        <begin position="220"/>
        <end position="238"/>
    </location>
</feature>
<proteinExistence type="predicted"/>
<dbReference type="PANTHER" id="PTHR32322">
    <property type="entry name" value="INNER MEMBRANE TRANSPORTER"/>
    <property type="match status" value="1"/>
</dbReference>
<feature type="transmembrane region" description="Helical" evidence="5">
    <location>
        <begin position="270"/>
        <end position="288"/>
    </location>
</feature>
<sequence>MSRYRDAALFVFLAVAWGGSFVAIEVGLESLPPLLFGALRYDVGAAILVVYAAVARDRWLPRTRDDYLAVLVVGVFLITAANGLLFVGQQYTTGGVAAILYSLNPVLTTGFARSLLPGDRLSPLGLLGLVVGLAGVTLVVRPDPANLLAGATGKLLVVGSATSVALGSVLLRRLRPSTDSTATTAWGMFVGAILMHGASLAGGEPPRLADALGPQVVVPLAYLGVVATAGAYAAYFGLLERHSPVQVNLVSYLVPMVTAVAGWVLLGESLTPVTIVGFLVILAGFALVKREALVAFADRYSVEATPPTRNE</sequence>
<evidence type="ECO:0000259" key="6">
    <source>
        <dbReference type="Pfam" id="PF00892"/>
    </source>
</evidence>
<evidence type="ECO:0000256" key="4">
    <source>
        <dbReference type="ARBA" id="ARBA00023136"/>
    </source>
</evidence>
<protein>
    <submittedName>
        <fullName evidence="7">DMT family transporter</fullName>
    </submittedName>
</protein>
<keyword evidence="8" id="KW-1185">Reference proteome</keyword>
<feature type="transmembrane region" description="Helical" evidence="5">
    <location>
        <begin position="33"/>
        <end position="55"/>
    </location>
</feature>
<dbReference type="PANTHER" id="PTHR32322:SF2">
    <property type="entry name" value="EAMA DOMAIN-CONTAINING PROTEIN"/>
    <property type="match status" value="1"/>
</dbReference>
<evidence type="ECO:0000313" key="8">
    <source>
        <dbReference type="Proteomes" id="UP001595945"/>
    </source>
</evidence>
<dbReference type="Pfam" id="PF00892">
    <property type="entry name" value="EamA"/>
    <property type="match status" value="2"/>
</dbReference>
<feature type="transmembrane region" description="Helical" evidence="5">
    <location>
        <begin position="183"/>
        <end position="200"/>
    </location>
</feature>
<keyword evidence="4 5" id="KW-0472">Membrane</keyword>
<dbReference type="Proteomes" id="UP001595945">
    <property type="component" value="Unassembled WGS sequence"/>
</dbReference>
<evidence type="ECO:0000313" key="7">
    <source>
        <dbReference type="EMBL" id="MFC4823379.1"/>
    </source>
</evidence>
<feature type="domain" description="EamA" evidence="6">
    <location>
        <begin position="9"/>
        <end position="140"/>
    </location>
</feature>
<dbReference type="InterPro" id="IPR050638">
    <property type="entry name" value="AA-Vitamin_Transporters"/>
</dbReference>
<feature type="transmembrane region" description="Helical" evidence="5">
    <location>
        <begin position="245"/>
        <end position="264"/>
    </location>
</feature>
<accession>A0ABD5PYN2</accession>
<feature type="transmembrane region" description="Helical" evidence="5">
    <location>
        <begin position="124"/>
        <end position="141"/>
    </location>
</feature>
<organism evidence="7 8">
    <name type="scientific">Halorussus aquaticus</name>
    <dbReference type="NCBI Taxonomy" id="2953748"/>
    <lineage>
        <taxon>Archaea</taxon>
        <taxon>Methanobacteriati</taxon>
        <taxon>Methanobacteriota</taxon>
        <taxon>Stenosarchaea group</taxon>
        <taxon>Halobacteria</taxon>
        <taxon>Halobacteriales</taxon>
        <taxon>Haladaptataceae</taxon>
        <taxon>Halorussus</taxon>
    </lineage>
</organism>
<dbReference type="RefSeq" id="WP_254267145.1">
    <property type="nucleotide sequence ID" value="NZ_CP100400.1"/>
</dbReference>
<dbReference type="GeneID" id="73045572"/>